<sequence length="280" mass="31175">MIEIPFIESNFEWDGNYFDAERNGTGELFSTHRGAPEGYNNGINFIPTDIHECRASFGLSQTWHGNYNGKPASLLLGNIRFMAPAHTRFIYGKVTIETRSQFNRPLHIHSYSPVDAIGDESSANATNSRTWNVSPKAAGFTAMSLSSTTSLERTKTARWRLTAAPDKVLKNMVSAMRWEMHENTIAKTGLPPNIPIALLVFRGDALTALKCIVTMSGKLSFSLRVNPRNWAGVKLGPLEQDLDVREPQGSEEQKRAFPQVDACHLENVKLSTLYTLPDGY</sequence>
<reference evidence="1 2" key="1">
    <citation type="submission" date="2019-09" db="EMBL/GenBank/DDBJ databases">
        <title>Draft genome of the ectomycorrhizal ascomycete Sphaerosporella brunnea.</title>
        <authorList>
            <consortium name="DOE Joint Genome Institute"/>
            <person name="Benucci G.M."/>
            <person name="Marozzi G."/>
            <person name="Antonielli L."/>
            <person name="Sanchez S."/>
            <person name="Marco P."/>
            <person name="Wang X."/>
            <person name="Falini L.B."/>
            <person name="Barry K."/>
            <person name="Haridas S."/>
            <person name="Lipzen A."/>
            <person name="Labutti K."/>
            <person name="Grigoriev I.V."/>
            <person name="Murat C."/>
            <person name="Martin F."/>
            <person name="Albertini E."/>
            <person name="Donnini D."/>
            <person name="Bonito G."/>
        </authorList>
    </citation>
    <scope>NUCLEOTIDE SEQUENCE [LARGE SCALE GENOMIC DNA]</scope>
    <source>
        <strain evidence="1 2">Sb_GMNB300</strain>
    </source>
</reference>
<name>A0A5J5EGF6_9PEZI</name>
<dbReference type="Proteomes" id="UP000326924">
    <property type="component" value="Unassembled WGS sequence"/>
</dbReference>
<keyword evidence="2" id="KW-1185">Reference proteome</keyword>
<dbReference type="EMBL" id="VXIS01000361">
    <property type="protein sequence ID" value="KAA8894157.1"/>
    <property type="molecule type" value="Genomic_DNA"/>
</dbReference>
<comment type="caution">
    <text evidence="1">The sequence shown here is derived from an EMBL/GenBank/DDBJ whole genome shotgun (WGS) entry which is preliminary data.</text>
</comment>
<gene>
    <name evidence="1" type="ORF">FN846DRAFT_913216</name>
</gene>
<organism evidence="1 2">
    <name type="scientific">Sphaerosporella brunnea</name>
    <dbReference type="NCBI Taxonomy" id="1250544"/>
    <lineage>
        <taxon>Eukaryota</taxon>
        <taxon>Fungi</taxon>
        <taxon>Dikarya</taxon>
        <taxon>Ascomycota</taxon>
        <taxon>Pezizomycotina</taxon>
        <taxon>Pezizomycetes</taxon>
        <taxon>Pezizales</taxon>
        <taxon>Pyronemataceae</taxon>
        <taxon>Sphaerosporella</taxon>
    </lineage>
</organism>
<evidence type="ECO:0000313" key="1">
    <source>
        <dbReference type="EMBL" id="KAA8894157.1"/>
    </source>
</evidence>
<protein>
    <submittedName>
        <fullName evidence="1">Uncharacterized protein</fullName>
    </submittedName>
</protein>
<dbReference type="InParanoid" id="A0A5J5EGF6"/>
<accession>A0A5J5EGF6</accession>
<dbReference type="AlphaFoldDB" id="A0A5J5EGF6"/>
<evidence type="ECO:0000313" key="2">
    <source>
        <dbReference type="Proteomes" id="UP000326924"/>
    </source>
</evidence>
<proteinExistence type="predicted"/>